<gene>
    <name evidence="12" type="primary">TTI1</name>
    <name evidence="11" type="ORF">PANDA_003167</name>
</gene>
<sequence length="1092" mass="121768">MAVFDTPEEAFGALRPVCVQLTKTQTVENVEHLQAQLQAVSDSALQELQQYVLFPLRFTLKTPGPKRERLIQSVVECLTFVLSSTCVKEQELLQELFSELSACLYSPNSQKPAAVSEELKLAVIRGLSTLMHSAYGDIILAFYEPPILPRLGFAVSLLLDLAEQEKSKQIKIAALQCLQVLLFQCDCQDHPRSLDELEQKQLGDLFASFLPGISTALTRVITGDFKQGHRIVVSSLKLFYKTVSFIMADEQLERISEVQPKPAVEHRVAELMVHREARWVKNTSNKLTILIKKISECVSVHPHWKVRLALIELVEALLLKCSQSLVGSAGPLLKALVGLVNDESPEVQAQCNKVLRRFADQKVVVGNRALADILSENLHSLATSLPRLMNSQDDQGKFSTLSLLLGYLKLLGPRVNFVLHSVAHLQRLSKALIQVLELDVTDIKVVEERRWNSGHLSASPETMAPQPWSPMQRRYFRFFADERLFLLLQQLCQLLGFYGDLYLLVDHFMELYRESVVYRKQAAMILNELVVGAAGLEVENLHENHIKTSPEELREIVTSILEEYTSQENWYLITRIESEEVGEELTMKQSGLQAITSGAHTCQVTSFPAFSQPSPTICSMNSNIWQICIQLEGIGRFAYALGKDFRLLLMSALYPVLEKAGDQTLLISQAATSAMMDICHACGYDSLQHLINQNSDYLVNGISLNLRHLSLHPHTPKVLEVMLWNSDASLLPLVADVVQDVLATLDQFYDKRATSFVGVLHALLAALAQWFSDTGDLGQPQEQSAGEEGSHLSQRPAAPKKGLGNSTTAEDIEQFLLDYLKEKDVADGNVSDFDNEEEEQSEPPKADEHDPGPDVAPPLPVQIQIATHVMERCVHLLSDANLKIRLKVLDVLDLCVVVLQSHKNQLLPLAHRAWPSLVHRLTNDNPLVVLRAFKVLRTLGGKCGDFLRSRFCKDILPKLAGSLVTQAPVSARAGPVYSHTLACKLQLAVLQGLGPLCERLDLGEGDLNKVADACLIYLSAKQPVKLQEAARRVFLHLMKVDPDSTWFLLNELYCPEQLTPPHPSLHPVHLRGITGQGNPYATNVLRLLQELQ</sequence>
<feature type="domain" description="TTI1 C-terminal TPR" evidence="10">
    <location>
        <begin position="759"/>
        <end position="1046"/>
    </location>
</feature>
<evidence type="ECO:0000256" key="1">
    <source>
        <dbReference type="ARBA" id="ARBA00004496"/>
    </source>
</evidence>
<keyword evidence="4" id="KW-0832">Ubl conjugation</keyword>
<dbReference type="GO" id="GO:0031932">
    <property type="term" value="C:TORC2 complex"/>
    <property type="evidence" value="ECO:0007669"/>
    <property type="project" value="Ensembl"/>
</dbReference>
<dbReference type="Proteomes" id="UP000008912">
    <property type="component" value="Unassembled WGS sequence"/>
</dbReference>
<evidence type="ECO:0000313" key="13">
    <source>
        <dbReference type="Proteomes" id="UP000008912"/>
    </source>
</evidence>
<dbReference type="Pfam" id="PF24176">
    <property type="entry name" value="TPR_TTI1_2nd"/>
    <property type="match status" value="1"/>
</dbReference>
<dbReference type="EMBL" id="GL192420">
    <property type="protein sequence ID" value="EFB14839.1"/>
    <property type="molecule type" value="Genomic_DNA"/>
</dbReference>
<dbReference type="InterPro" id="IPR052587">
    <property type="entry name" value="TELO2-interacting_protein_1"/>
</dbReference>
<organism evidence="11">
    <name type="scientific">Ailuropoda melanoleuca</name>
    <name type="common">Giant panda</name>
    <dbReference type="NCBI Taxonomy" id="9646"/>
    <lineage>
        <taxon>Eukaryota</taxon>
        <taxon>Metazoa</taxon>
        <taxon>Chordata</taxon>
        <taxon>Craniata</taxon>
        <taxon>Vertebrata</taxon>
        <taxon>Euteleostomi</taxon>
        <taxon>Mammalia</taxon>
        <taxon>Eutheria</taxon>
        <taxon>Laurasiatheria</taxon>
        <taxon>Carnivora</taxon>
        <taxon>Caniformia</taxon>
        <taxon>Ursidae</taxon>
        <taxon>Ailuropoda</taxon>
    </lineage>
</organism>
<name>D2H112_AILME</name>
<dbReference type="RefSeq" id="XP_034497736.1">
    <property type="nucleotide sequence ID" value="XM_034641845.1"/>
</dbReference>
<dbReference type="Gene3D" id="1.25.10.10">
    <property type="entry name" value="Leucine-rich Repeat Variant"/>
    <property type="match status" value="2"/>
</dbReference>
<keyword evidence="3" id="KW-0597">Phosphoprotein</keyword>
<protein>
    <recommendedName>
        <fullName evidence="7">TELO2-interacting protein 1 homolog</fullName>
    </recommendedName>
</protein>
<dbReference type="GO" id="GO:0032006">
    <property type="term" value="P:regulation of TOR signaling"/>
    <property type="evidence" value="ECO:0007669"/>
    <property type="project" value="Ensembl"/>
</dbReference>
<dbReference type="RefSeq" id="XP_019650728.1">
    <property type="nucleotide sequence ID" value="XM_019795169.2"/>
</dbReference>
<dbReference type="InterPro" id="IPR011989">
    <property type="entry name" value="ARM-like"/>
</dbReference>
<dbReference type="InterPro" id="IPR016024">
    <property type="entry name" value="ARM-type_fold"/>
</dbReference>
<dbReference type="FunFam" id="1.25.10.10:FF:000229">
    <property type="entry name" value="TELO2-interacting protein 1 homolog"/>
    <property type="match status" value="1"/>
</dbReference>
<dbReference type="RefSeq" id="XP_002915196.1">
    <property type="nucleotide sequence ID" value="XM_002915150.4"/>
</dbReference>
<dbReference type="GO" id="GO:0005737">
    <property type="term" value="C:cytoplasm"/>
    <property type="evidence" value="ECO:0007669"/>
    <property type="project" value="UniProtKB-SubCell"/>
</dbReference>
<evidence type="ECO:0000256" key="7">
    <source>
        <dbReference type="ARBA" id="ARBA00071526"/>
    </source>
</evidence>
<dbReference type="Ensembl" id="ENSAMET00000013448.2">
    <property type="protein sequence ID" value="ENSAMEP00000012905.1"/>
    <property type="gene ID" value="ENSAMEG00000012258.2"/>
</dbReference>
<dbReference type="Pfam" id="PF21547">
    <property type="entry name" value="TTI1"/>
    <property type="match status" value="1"/>
</dbReference>
<comment type="function">
    <text evidence="5">Regulator of the DNA damage response (DDR). Part of the TTT complex that is required to stabilize protein levels of the phosphatidylinositol 3-kinase-related protein kinase (PIKK) family proteins. The TTT complex is involved in the cellular resistance to DNA damage stresses, like ionizing radiation (IR), ultraviolet (UV) and mitomycin C (MMC). Together with the TTT complex and HSP90 may participate in the proper folding of newly synthesized PIKKs. Promotes assembly, stabilizes and maintains the activity of mTORC1 and mTORC2 complexes, which regulate cell growth and survival in response to nutrient and hormonal signals.</text>
</comment>
<dbReference type="CTD" id="9675"/>
<comment type="similarity">
    <text evidence="6">Belongs to the tti1 family.</text>
</comment>
<dbReference type="Pfam" id="PF24173">
    <property type="entry name" value="TPR_TTI1_N"/>
    <property type="match status" value="1"/>
</dbReference>
<dbReference type="HOGENOM" id="CLU_004815_0_0_1"/>
<dbReference type="STRING" id="9646.ENSAMEP00000012905"/>
<evidence type="ECO:0000313" key="12">
    <source>
        <dbReference type="Ensembl" id="ENSAMEP00000012905.1"/>
    </source>
</evidence>
<dbReference type="GO" id="GO:0031931">
    <property type="term" value="C:TORC1 complex"/>
    <property type="evidence" value="ECO:0007669"/>
    <property type="project" value="Ensembl"/>
</dbReference>
<dbReference type="PIRSF" id="PIRSF005250">
    <property type="entry name" value="UCP005250"/>
    <property type="match status" value="1"/>
</dbReference>
<reference evidence="11 13" key="1">
    <citation type="journal article" date="2010" name="Nature">
        <title>The sequence and de novo assembly of the giant panda genome.</title>
        <authorList>
            <person name="Li R."/>
            <person name="Fan W."/>
            <person name="Tian G."/>
            <person name="Zhu H."/>
            <person name="He L."/>
            <person name="Cai J."/>
            <person name="Huang Q."/>
            <person name="Cai Q."/>
            <person name="Li B."/>
            <person name="Bai Y."/>
            <person name="Zhang Z."/>
            <person name="Zhang Y."/>
            <person name="Wang W."/>
            <person name="Li J."/>
            <person name="Wei F."/>
            <person name="Li H."/>
            <person name="Jian M."/>
            <person name="Li J."/>
            <person name="Zhang Z."/>
            <person name="Nielsen R."/>
            <person name="Li D."/>
            <person name="Gu W."/>
            <person name="Yang Z."/>
            <person name="Xuan Z."/>
            <person name="Ryder O.A."/>
            <person name="Leung F.C."/>
            <person name="Zhou Y."/>
            <person name="Cao J."/>
            <person name="Sun X."/>
            <person name="Fu Y."/>
            <person name="Fang X."/>
            <person name="Guo X."/>
            <person name="Wang B."/>
            <person name="Hou R."/>
            <person name="Shen F."/>
            <person name="Mu B."/>
            <person name="Ni P."/>
            <person name="Lin R."/>
            <person name="Qian W."/>
            <person name="Wang G."/>
            <person name="Yu C."/>
            <person name="Nie W."/>
            <person name="Wang J."/>
            <person name="Wu Z."/>
            <person name="Liang H."/>
            <person name="Min J."/>
            <person name="Wu Q."/>
            <person name="Cheng S."/>
            <person name="Ruan J."/>
            <person name="Wang M."/>
            <person name="Shi Z."/>
            <person name="Wen M."/>
            <person name="Liu B."/>
            <person name="Ren X."/>
            <person name="Zheng H."/>
            <person name="Dong D."/>
            <person name="Cook K."/>
            <person name="Shan G."/>
            <person name="Zhang H."/>
            <person name="Kosiol C."/>
            <person name="Xie X."/>
            <person name="Lu Z."/>
            <person name="Zheng H."/>
            <person name="Li Y."/>
            <person name="Steiner C.C."/>
            <person name="Lam T.T."/>
            <person name="Lin S."/>
            <person name="Zhang Q."/>
            <person name="Li G."/>
            <person name="Tian J."/>
            <person name="Gong T."/>
            <person name="Liu H."/>
            <person name="Zhang D."/>
            <person name="Fang L."/>
            <person name="Ye C."/>
            <person name="Zhang J."/>
            <person name="Hu W."/>
            <person name="Xu A."/>
            <person name="Ren Y."/>
            <person name="Zhang G."/>
            <person name="Bruford M.W."/>
            <person name="Li Q."/>
            <person name="Ma L."/>
            <person name="Guo Y."/>
            <person name="An N."/>
            <person name="Hu Y."/>
            <person name="Zheng Y."/>
            <person name="Shi Y."/>
            <person name="Li Z."/>
            <person name="Liu Q."/>
            <person name="Chen Y."/>
            <person name="Zhao J."/>
            <person name="Qu N."/>
            <person name="Zhao S."/>
            <person name="Tian F."/>
            <person name="Wang X."/>
            <person name="Wang H."/>
            <person name="Xu L."/>
            <person name="Liu X."/>
            <person name="Vinar T."/>
            <person name="Wang Y."/>
            <person name="Lam T.W."/>
            <person name="Yiu S.M."/>
            <person name="Liu S."/>
            <person name="Zhang H."/>
            <person name="Li D."/>
            <person name="Huang Y."/>
            <person name="Wang X."/>
            <person name="Yang G."/>
            <person name="Jiang Z."/>
            <person name="Wang J."/>
            <person name="Qin N."/>
            <person name="Li L."/>
            <person name="Li J."/>
            <person name="Bolund L."/>
            <person name="Kristiansen K."/>
            <person name="Wong G.K."/>
            <person name="Olson M."/>
            <person name="Zhang X."/>
            <person name="Li S."/>
            <person name="Yang H."/>
            <person name="Wang J."/>
            <person name="Wang J."/>
        </authorList>
    </citation>
    <scope>NUCLEOTIDE SEQUENCE [LARGE SCALE GENOMIC DNA]</scope>
</reference>
<dbReference type="PANTHER" id="PTHR18460">
    <property type="entry name" value="TEL2 INTERACTING PROTEIN 1 TTI1 FAMILY MEMBER"/>
    <property type="match status" value="1"/>
</dbReference>
<dbReference type="GeneTree" id="ENSGT00390000009748"/>
<feature type="non-terminal residue" evidence="11">
    <location>
        <position position="1092"/>
    </location>
</feature>
<feature type="domain" description="TTI1 N-terminal TPR" evidence="9">
    <location>
        <begin position="11"/>
        <end position="343"/>
    </location>
</feature>
<evidence type="ECO:0000313" key="11">
    <source>
        <dbReference type="EMBL" id="EFB14839.1"/>
    </source>
</evidence>
<feature type="compositionally biased region" description="Basic and acidic residues" evidence="8">
    <location>
        <begin position="842"/>
        <end position="852"/>
    </location>
</feature>
<evidence type="ECO:0000259" key="10">
    <source>
        <dbReference type="Pfam" id="PF24181"/>
    </source>
</evidence>
<dbReference type="SUPFAM" id="SSF48371">
    <property type="entry name" value="ARM repeat"/>
    <property type="match status" value="1"/>
</dbReference>
<dbReference type="InterPro" id="IPR057566">
    <property type="entry name" value="TPR_TTI1_N"/>
</dbReference>
<dbReference type="InterPro" id="IPR057567">
    <property type="entry name" value="TPR_TTI1_C"/>
</dbReference>
<evidence type="ECO:0000256" key="2">
    <source>
        <dbReference type="ARBA" id="ARBA00022490"/>
    </source>
</evidence>
<keyword evidence="2" id="KW-0963">Cytoplasm</keyword>
<comment type="subcellular location">
    <subcellularLocation>
        <location evidence="1">Cytoplasm</location>
    </subcellularLocation>
</comment>
<evidence type="ECO:0000256" key="5">
    <source>
        <dbReference type="ARBA" id="ARBA00056900"/>
    </source>
</evidence>
<evidence type="ECO:0000256" key="4">
    <source>
        <dbReference type="ARBA" id="ARBA00022843"/>
    </source>
</evidence>
<reference evidence="12" key="2">
    <citation type="submission" date="2025-05" db="UniProtKB">
        <authorList>
            <consortium name="Ensembl"/>
        </authorList>
    </citation>
    <scope>IDENTIFICATION</scope>
</reference>
<proteinExistence type="inferred from homology"/>
<dbReference type="AlphaFoldDB" id="D2H112"/>
<dbReference type="InterPro" id="IPR049362">
    <property type="entry name" value="TTI1_rpt"/>
</dbReference>
<dbReference type="Pfam" id="PF24181">
    <property type="entry name" value="TPR_TTI1_C"/>
    <property type="match status" value="1"/>
</dbReference>
<accession>D2H112</accession>
<dbReference type="FunFam" id="1.25.10.10:FF:000240">
    <property type="entry name" value="TELO2-interacting protein 1 homolog"/>
    <property type="match status" value="1"/>
</dbReference>
<dbReference type="InterPro" id="IPR016441">
    <property type="entry name" value="Tti1"/>
</dbReference>
<evidence type="ECO:0000256" key="8">
    <source>
        <dbReference type="SAM" id="MobiDB-lite"/>
    </source>
</evidence>
<dbReference type="KEGG" id="aml:100473347"/>
<dbReference type="eggNOG" id="KOG4524">
    <property type="taxonomic scope" value="Eukaryota"/>
</dbReference>
<feature type="region of interest" description="Disordered" evidence="8">
    <location>
        <begin position="777"/>
        <end position="805"/>
    </location>
</feature>
<evidence type="ECO:0000256" key="3">
    <source>
        <dbReference type="ARBA" id="ARBA00022553"/>
    </source>
</evidence>
<evidence type="ECO:0000259" key="9">
    <source>
        <dbReference type="Pfam" id="PF24173"/>
    </source>
</evidence>
<dbReference type="OMA" id="PHPKKPW"/>
<dbReference type="OrthoDB" id="49511at2759"/>
<dbReference type="PANTHER" id="PTHR18460:SF3">
    <property type="entry name" value="TELO2-INTERACTING PROTEIN 1 HOMOLOG"/>
    <property type="match status" value="1"/>
</dbReference>
<keyword evidence="13" id="KW-1185">Reference proteome</keyword>
<dbReference type="GO" id="GO:2000003">
    <property type="term" value="P:positive regulation of DNA damage checkpoint"/>
    <property type="evidence" value="ECO:0007669"/>
    <property type="project" value="Ensembl"/>
</dbReference>
<feature type="region of interest" description="Disordered" evidence="8">
    <location>
        <begin position="829"/>
        <end position="859"/>
    </location>
</feature>
<dbReference type="GeneID" id="100473347"/>
<dbReference type="GO" id="GO:0110078">
    <property type="term" value="C:TTT Hsp90 cochaperone complex"/>
    <property type="evidence" value="ECO:0007669"/>
    <property type="project" value="Ensembl"/>
</dbReference>
<evidence type="ECO:0000256" key="6">
    <source>
        <dbReference type="ARBA" id="ARBA00061544"/>
    </source>
</evidence>